<dbReference type="Pfam" id="PF01501">
    <property type="entry name" value="Glyco_transf_8"/>
    <property type="match status" value="1"/>
</dbReference>
<protein>
    <submittedName>
        <fullName evidence="1">Glycosyltransferase</fullName>
    </submittedName>
</protein>
<proteinExistence type="predicted"/>
<name>A0ABW3H715_9SPHN</name>
<dbReference type="Proteomes" id="UP001596977">
    <property type="component" value="Unassembled WGS sequence"/>
</dbReference>
<evidence type="ECO:0000313" key="1">
    <source>
        <dbReference type="EMBL" id="MFD0946947.1"/>
    </source>
</evidence>
<dbReference type="EMBL" id="JBHTJG010000005">
    <property type="protein sequence ID" value="MFD0946947.1"/>
    <property type="molecule type" value="Genomic_DNA"/>
</dbReference>
<evidence type="ECO:0000313" key="2">
    <source>
        <dbReference type="Proteomes" id="UP001596977"/>
    </source>
</evidence>
<organism evidence="1 2">
    <name type="scientific">Sphingomonas canadensis</name>
    <dbReference type="NCBI Taxonomy" id="1219257"/>
    <lineage>
        <taxon>Bacteria</taxon>
        <taxon>Pseudomonadati</taxon>
        <taxon>Pseudomonadota</taxon>
        <taxon>Alphaproteobacteria</taxon>
        <taxon>Sphingomonadales</taxon>
        <taxon>Sphingomonadaceae</taxon>
        <taxon>Sphingomonas</taxon>
    </lineage>
</organism>
<dbReference type="InterPro" id="IPR029044">
    <property type="entry name" value="Nucleotide-diphossugar_trans"/>
</dbReference>
<dbReference type="SUPFAM" id="SSF53448">
    <property type="entry name" value="Nucleotide-diphospho-sugar transferases"/>
    <property type="match status" value="1"/>
</dbReference>
<dbReference type="PANTHER" id="PTHR11183">
    <property type="entry name" value="GLYCOGENIN SUBFAMILY MEMBER"/>
    <property type="match status" value="1"/>
</dbReference>
<dbReference type="InterPro" id="IPR050587">
    <property type="entry name" value="GNT1/Glycosyltrans_8"/>
</dbReference>
<sequence length="287" mass="31585">MKPRHCLATVTSDAFAIGTIVMVHSFRRHNPWFDGDVIAFYDALGSQMAALLSRIDGLRLVPVSPAFHDRVAGLIAARPELASRCARFASIEAFGLNGYDRVMFCDSDLLFRADVSDLFERREPFVAVGDSAWQEGLGRDRTSFDKVARDASGAISPSFNAGLMLIDGALAGSKVHGALLDGLEPSLWSAVVTPHTDQIVFNRHFAGQVSIAGPDYNRLLMHDVSFGEARDARVLHFNGAAKPWAWHHHPQAVRRSPVLIEAYRQWHASYLDWLAAQHLAAGEWVAA</sequence>
<reference evidence="2" key="1">
    <citation type="journal article" date="2019" name="Int. J. Syst. Evol. Microbiol.">
        <title>The Global Catalogue of Microorganisms (GCM) 10K type strain sequencing project: providing services to taxonomists for standard genome sequencing and annotation.</title>
        <authorList>
            <consortium name="The Broad Institute Genomics Platform"/>
            <consortium name="The Broad Institute Genome Sequencing Center for Infectious Disease"/>
            <person name="Wu L."/>
            <person name="Ma J."/>
        </authorList>
    </citation>
    <scope>NUCLEOTIDE SEQUENCE [LARGE SCALE GENOMIC DNA]</scope>
    <source>
        <strain evidence="2">CCUG 62982</strain>
    </source>
</reference>
<dbReference type="RefSeq" id="WP_264944751.1">
    <property type="nucleotide sequence ID" value="NZ_JAPDRA010000005.1"/>
</dbReference>
<keyword evidence="2" id="KW-1185">Reference proteome</keyword>
<comment type="caution">
    <text evidence="1">The sequence shown here is derived from an EMBL/GenBank/DDBJ whole genome shotgun (WGS) entry which is preliminary data.</text>
</comment>
<dbReference type="InterPro" id="IPR002495">
    <property type="entry name" value="Glyco_trans_8"/>
</dbReference>
<dbReference type="Gene3D" id="3.90.550.10">
    <property type="entry name" value="Spore Coat Polysaccharide Biosynthesis Protein SpsA, Chain A"/>
    <property type="match status" value="1"/>
</dbReference>
<gene>
    <name evidence="1" type="ORF">ACFQ1E_11410</name>
</gene>
<accession>A0ABW3H715</accession>